<comment type="caution">
    <text evidence="4">The sequence shown here is derived from an EMBL/GenBank/DDBJ whole genome shotgun (WGS) entry which is preliminary data.</text>
</comment>
<dbReference type="Pfam" id="PF21787">
    <property type="entry name" value="TNP-like_RNaseH_N"/>
    <property type="match status" value="1"/>
</dbReference>
<evidence type="ECO:0000313" key="3">
    <source>
        <dbReference type="EMBL" id="KAF0711318.1"/>
    </source>
</evidence>
<dbReference type="EMBL" id="VUJU01007409">
    <property type="protein sequence ID" value="KAF0745880.1"/>
    <property type="molecule type" value="Genomic_DNA"/>
</dbReference>
<gene>
    <name evidence="4" type="ORF">FWK35_00019735</name>
    <name evidence="5" type="ORF">FWK35_00024942</name>
    <name evidence="2" type="ORF">FWK35_00027116</name>
    <name evidence="3" type="ORF">FWK35_00028940</name>
</gene>
<protein>
    <recommendedName>
        <fullName evidence="1">Transposable element P transposase-like RNase H domain-containing protein</fullName>
    </recommendedName>
</protein>
<dbReference type="Proteomes" id="UP000478052">
    <property type="component" value="Unassembled WGS sequence"/>
</dbReference>
<accession>A0A6G0XC12</accession>
<proteinExistence type="predicted"/>
<dbReference type="OrthoDB" id="6768368at2759"/>
<evidence type="ECO:0000313" key="5">
    <source>
        <dbReference type="EMBL" id="KAF0745880.1"/>
    </source>
</evidence>
<evidence type="ECO:0000259" key="1">
    <source>
        <dbReference type="Pfam" id="PF21787"/>
    </source>
</evidence>
<dbReference type="InterPro" id="IPR048365">
    <property type="entry name" value="TNP-like_RNaseH_N"/>
</dbReference>
<feature type="domain" description="Transposable element P transposase-like RNase H" evidence="1">
    <location>
        <begin position="1"/>
        <end position="100"/>
    </location>
</feature>
<dbReference type="EMBL" id="VUJU01011302">
    <property type="protein sequence ID" value="KAF0711318.1"/>
    <property type="molecule type" value="Genomic_DNA"/>
</dbReference>
<keyword evidence="6" id="KW-1185">Reference proteome</keyword>
<sequence>MDEMAITPANLFDVSSNKYMGKINLPNHEGTGTSVLVFMLGDISTRWKQTVAYFFTGKSVNGDVYHYIVIDIVSKTESLGLNVIALILDMGSSNRGLWKKWDITAGRHCKVSNFLSHPLDANRKLFVIPDVPHIFKNIKNMLMSNKLLFISNKIQQFYNLPTNLIICSSHIEDVIKYQEKLDFVLVPKLSELDLMPNFYQKIKVGKSTNVINHYAYTALQFLSEELHKLEYLTTAWFINIIDKWFSLMTSRHPILAFSELEQYI</sequence>
<organism evidence="4 6">
    <name type="scientific">Aphis craccivora</name>
    <name type="common">Cowpea aphid</name>
    <dbReference type="NCBI Taxonomy" id="307492"/>
    <lineage>
        <taxon>Eukaryota</taxon>
        <taxon>Metazoa</taxon>
        <taxon>Ecdysozoa</taxon>
        <taxon>Arthropoda</taxon>
        <taxon>Hexapoda</taxon>
        <taxon>Insecta</taxon>
        <taxon>Pterygota</taxon>
        <taxon>Neoptera</taxon>
        <taxon>Paraneoptera</taxon>
        <taxon>Hemiptera</taxon>
        <taxon>Sternorrhyncha</taxon>
        <taxon>Aphidomorpha</taxon>
        <taxon>Aphidoidea</taxon>
        <taxon>Aphididae</taxon>
        <taxon>Aphidini</taxon>
        <taxon>Aphis</taxon>
        <taxon>Aphis</taxon>
    </lineage>
</organism>
<dbReference type="EMBL" id="VUJU01007971">
    <property type="protein sequence ID" value="KAF0737615.1"/>
    <property type="molecule type" value="Genomic_DNA"/>
</dbReference>
<reference evidence="4 6" key="1">
    <citation type="submission" date="2019-08" db="EMBL/GenBank/DDBJ databases">
        <title>Whole genome of Aphis craccivora.</title>
        <authorList>
            <person name="Voronova N.V."/>
            <person name="Shulinski R.S."/>
            <person name="Bandarenka Y.V."/>
            <person name="Zhorov D.G."/>
            <person name="Warner D."/>
        </authorList>
    </citation>
    <scope>NUCLEOTIDE SEQUENCE [LARGE SCALE GENOMIC DNA]</scope>
    <source>
        <strain evidence="4">180601</strain>
        <tissue evidence="4">Whole Body</tissue>
    </source>
</reference>
<evidence type="ECO:0000313" key="6">
    <source>
        <dbReference type="Proteomes" id="UP000478052"/>
    </source>
</evidence>
<dbReference type="AlphaFoldDB" id="A0A6G0XC12"/>
<name>A0A6G0XC12_APHCR</name>
<evidence type="ECO:0000313" key="2">
    <source>
        <dbReference type="EMBL" id="KAF0710071.1"/>
    </source>
</evidence>
<dbReference type="EMBL" id="VUJU01011744">
    <property type="protein sequence ID" value="KAF0710071.1"/>
    <property type="molecule type" value="Genomic_DNA"/>
</dbReference>
<evidence type="ECO:0000313" key="4">
    <source>
        <dbReference type="EMBL" id="KAF0737615.1"/>
    </source>
</evidence>